<dbReference type="SUPFAM" id="SSF53474">
    <property type="entry name" value="alpha/beta-Hydrolases"/>
    <property type="match status" value="1"/>
</dbReference>
<protein>
    <submittedName>
        <fullName evidence="2">Alpha/beta fold hydrolase</fullName>
    </submittedName>
</protein>
<dbReference type="EMBL" id="JTHE03000044">
    <property type="protein sequence ID" value="MCM1982728.1"/>
    <property type="molecule type" value="Genomic_DNA"/>
</dbReference>
<proteinExistence type="predicted"/>
<keyword evidence="2" id="KW-0378">Hydrolase</keyword>
<dbReference type="Proteomes" id="UP000031561">
    <property type="component" value="Unassembled WGS sequence"/>
</dbReference>
<dbReference type="PANTHER" id="PTHR46438:SF2">
    <property type="entry name" value="ALPHA_BETA-HYDROLASES SUPERFAMILY PROTEIN"/>
    <property type="match status" value="1"/>
</dbReference>
<reference evidence="2 3" key="1">
    <citation type="journal article" date="2015" name="Genome Announc.">
        <title>Draft Genome Sequence of Filamentous Marine Cyanobacterium Lyngbya confervoides Strain BDU141951.</title>
        <authorList>
            <person name="Chandrababunaidu M.M."/>
            <person name="Sen D."/>
            <person name="Tripathy S."/>
        </authorList>
    </citation>
    <scope>NUCLEOTIDE SEQUENCE [LARGE SCALE GENOMIC DNA]</scope>
    <source>
        <strain evidence="2 3">BDU141951</strain>
    </source>
</reference>
<evidence type="ECO:0000259" key="1">
    <source>
        <dbReference type="Pfam" id="PF00561"/>
    </source>
</evidence>
<evidence type="ECO:0000313" key="2">
    <source>
        <dbReference type="EMBL" id="MCM1982728.1"/>
    </source>
</evidence>
<gene>
    <name evidence="2" type="ORF">QQ91_0007815</name>
</gene>
<comment type="caution">
    <text evidence="2">The sequence shown here is derived from an EMBL/GenBank/DDBJ whole genome shotgun (WGS) entry which is preliminary data.</text>
</comment>
<sequence>MYSPLRPPIGIQRDWSWRGWQARYSFLPPEIASEDRPPLLFIHGFGASIGHWRQNIPYFAQHHPVYALDLVGFGASEKIEQAFNVDFWVQQVHDFWHTLIQTPVILVGNSIGSLVCMAIAAQYPDLCRGVVLLNLPDTTLREEMIPTWVRPWVTRIEQLFTTPLILKPLFYLLRSPALLKRWARLAYHDGAAVTEELMEILALPTRDRGAAQTFVCLFQSMPKASFGPSAKLTLPRIQAPILLLWGQQDRMVMPHFGHQFARCNPQITHVQLEQAGHCPQDERPEQVNAILADWMDKQGLGAVASSRCAP</sequence>
<dbReference type="Gene3D" id="3.40.50.1820">
    <property type="entry name" value="alpha/beta hydrolase"/>
    <property type="match status" value="1"/>
</dbReference>
<dbReference type="InterPro" id="IPR029058">
    <property type="entry name" value="AB_hydrolase_fold"/>
</dbReference>
<dbReference type="InterPro" id="IPR000073">
    <property type="entry name" value="AB_hydrolase_1"/>
</dbReference>
<accession>A0ABD4T220</accession>
<dbReference type="PANTHER" id="PTHR46438">
    <property type="entry name" value="ALPHA/BETA-HYDROLASES SUPERFAMILY PROTEIN"/>
    <property type="match status" value="1"/>
</dbReference>
<dbReference type="PRINTS" id="PR00111">
    <property type="entry name" value="ABHYDROLASE"/>
</dbReference>
<feature type="domain" description="AB hydrolase-1" evidence="1">
    <location>
        <begin position="37"/>
        <end position="284"/>
    </location>
</feature>
<dbReference type="RefSeq" id="WP_166274676.1">
    <property type="nucleotide sequence ID" value="NZ_JTHE03000044.1"/>
</dbReference>
<dbReference type="AlphaFoldDB" id="A0ABD4T220"/>
<name>A0ABD4T220_9CYAN</name>
<dbReference type="Pfam" id="PF00561">
    <property type="entry name" value="Abhydrolase_1"/>
    <property type="match status" value="1"/>
</dbReference>
<organism evidence="2 3">
    <name type="scientific">Lyngbya confervoides BDU141951</name>
    <dbReference type="NCBI Taxonomy" id="1574623"/>
    <lineage>
        <taxon>Bacteria</taxon>
        <taxon>Bacillati</taxon>
        <taxon>Cyanobacteriota</taxon>
        <taxon>Cyanophyceae</taxon>
        <taxon>Oscillatoriophycideae</taxon>
        <taxon>Oscillatoriales</taxon>
        <taxon>Microcoleaceae</taxon>
        <taxon>Lyngbya</taxon>
    </lineage>
</organism>
<evidence type="ECO:0000313" key="3">
    <source>
        <dbReference type="Proteomes" id="UP000031561"/>
    </source>
</evidence>
<dbReference type="InterPro" id="IPR000639">
    <property type="entry name" value="Epox_hydrolase-like"/>
</dbReference>
<keyword evidence="3" id="KW-1185">Reference proteome</keyword>
<dbReference type="PRINTS" id="PR00412">
    <property type="entry name" value="EPOXHYDRLASE"/>
</dbReference>
<dbReference type="GO" id="GO:0016787">
    <property type="term" value="F:hydrolase activity"/>
    <property type="evidence" value="ECO:0007669"/>
    <property type="project" value="UniProtKB-KW"/>
</dbReference>